<feature type="compositionally biased region" description="Basic and acidic residues" evidence="4">
    <location>
        <begin position="693"/>
        <end position="711"/>
    </location>
</feature>
<feature type="region of interest" description="Disordered" evidence="4">
    <location>
        <begin position="354"/>
        <end position="402"/>
    </location>
</feature>
<reference evidence="6 7" key="1">
    <citation type="submission" date="2023-09" db="EMBL/GenBank/DDBJ databases">
        <title>Nesidiocoris tenuis whole genome shotgun sequence.</title>
        <authorList>
            <person name="Shibata T."/>
            <person name="Shimoda M."/>
            <person name="Kobayashi T."/>
            <person name="Uehara T."/>
        </authorList>
    </citation>
    <scope>NUCLEOTIDE SEQUENCE [LARGE SCALE GENOMIC DNA]</scope>
    <source>
        <strain evidence="6 7">Japan</strain>
    </source>
</reference>
<evidence type="ECO:0000259" key="5">
    <source>
        <dbReference type="Pfam" id="PF15309"/>
    </source>
</evidence>
<feature type="compositionally biased region" description="Polar residues" evidence="4">
    <location>
        <begin position="467"/>
        <end position="478"/>
    </location>
</feature>
<feature type="region of interest" description="Disordered" evidence="4">
    <location>
        <begin position="532"/>
        <end position="593"/>
    </location>
</feature>
<accession>A0ABN7B0B8</accession>
<evidence type="ECO:0000256" key="4">
    <source>
        <dbReference type="SAM" id="MobiDB-lite"/>
    </source>
</evidence>
<feature type="compositionally biased region" description="Basic and acidic residues" evidence="4">
    <location>
        <begin position="480"/>
        <end position="489"/>
    </location>
</feature>
<evidence type="ECO:0000313" key="6">
    <source>
        <dbReference type="EMBL" id="BES96172.1"/>
    </source>
</evidence>
<dbReference type="Proteomes" id="UP001307889">
    <property type="component" value="Chromosome 7"/>
</dbReference>
<feature type="region of interest" description="Disordered" evidence="4">
    <location>
        <begin position="272"/>
        <end position="302"/>
    </location>
</feature>
<name>A0ABN7B0B8_9HEMI</name>
<feature type="compositionally biased region" description="Basic and acidic residues" evidence="4">
    <location>
        <begin position="392"/>
        <end position="402"/>
    </location>
</feature>
<sequence>MSEDGNELDPNRIARSSYFQTEFTVSVKKGRDVEGISDGAPKDGRKVSISIQTSNRSNVGDESCTKERKRWVRPPLVGQASGSDLQQSARRDDSDDDVVESSLEPHLTPTDLPSRTDYISGKPPEGSSAVAADNRAPSPASASSLTSGQRDEFVWDSGADVGYFQPFAGGNADKLSSIERMALGGSASFLTRSDPEGTVSNSTQPPPPAPVVPEPSTKATASNSNQVLSQSASVIGSPNAESTPNITSPKASKSDAQRKSVAAHLFPKVIVQSRGDFGESDQDSVRLKSSAKLDEVPKRSSSLEDIGAVNQQIAPFVRSQSQNNLNFDMNAHLQRMVQPQSNSSSSVATVVKGKIPNADSSEKKDSDSGSAAEGRANSFEYLPGAAFQPPDGKGEQSGDSLRSDIKRGVRLLSDFMKGTNANNTLLKKKLLKSVVDEILTAKYPGDESSLNTSPEIVSVNWSESNRAGQHSSTWQGNPSLDKDAGKTEKSQPVGSWPLEYVNERCVTRRGHNGAVREISGESGSQASLLARMKTTGKSAGTSGSTLSSSSVSESIIKQHPQPVPCLKKRTMGAKPSSAEKYDPSSSSTHSDWKVPVTKSEKIYEQLKRKGKTGVPDSGMMRYLNCERENQLDWIKKEIDHLSNLKRLLEMHENLRRNFDDLKLSKSRKVKPSSADPKNSRVKRKSAAAAKSEPTARGKPDSPTDNSWDSHDYGLSTAGGVLKKNASTNTFQPSTEENRKAPLPRKPVSYTIIFDSKGKENAPGPLNELQLNSDSDPSTKTSRITIANRDVLVKESRERVKSQFNINLQEELLAKKPEYVLRAEMRRQAVAEIAAVREIREKNRNKILSAAINGEPPPPVPNPLAFRRVVSQKSMRALTEKNYKKSALVKQRQRERKREEERVTNRLMAEMYNRNLQKRILRGETYLSNSVNVL</sequence>
<feature type="compositionally biased region" description="Basic and acidic residues" evidence="4">
    <location>
        <begin position="283"/>
        <end position="302"/>
    </location>
</feature>
<feature type="region of interest" description="Disordered" evidence="4">
    <location>
        <begin position="467"/>
        <end position="495"/>
    </location>
</feature>
<feature type="region of interest" description="Disordered" evidence="4">
    <location>
        <begin position="187"/>
        <end position="259"/>
    </location>
</feature>
<feature type="compositionally biased region" description="Polar residues" evidence="4">
    <location>
        <begin position="724"/>
        <end position="734"/>
    </location>
</feature>
<dbReference type="Pfam" id="PF15309">
    <property type="entry name" value="ALMS_motif"/>
    <property type="match status" value="1"/>
</dbReference>
<feature type="compositionally biased region" description="Polar residues" evidence="4">
    <location>
        <begin position="217"/>
        <end position="251"/>
    </location>
</feature>
<evidence type="ECO:0000256" key="1">
    <source>
        <dbReference type="ARBA" id="ARBA00004300"/>
    </source>
</evidence>
<feature type="compositionally biased region" description="Basic and acidic residues" evidence="4">
    <location>
        <begin position="29"/>
        <end position="46"/>
    </location>
</feature>
<evidence type="ECO:0000256" key="2">
    <source>
        <dbReference type="ARBA" id="ARBA00022490"/>
    </source>
</evidence>
<feature type="compositionally biased region" description="Pro residues" evidence="4">
    <location>
        <begin position="204"/>
        <end position="213"/>
    </location>
</feature>
<keyword evidence="7" id="KW-1185">Reference proteome</keyword>
<feature type="compositionally biased region" description="Low complexity" evidence="4">
    <location>
        <begin position="535"/>
        <end position="554"/>
    </location>
</feature>
<proteinExistence type="predicted"/>
<feature type="compositionally biased region" description="Polar residues" evidence="4">
    <location>
        <begin position="768"/>
        <end position="780"/>
    </location>
</feature>
<protein>
    <recommendedName>
        <fullName evidence="5">ALMS motif domain-containing protein</fullName>
    </recommendedName>
</protein>
<feature type="region of interest" description="Disordered" evidence="4">
    <location>
        <begin position="665"/>
        <end position="780"/>
    </location>
</feature>
<evidence type="ECO:0000256" key="3">
    <source>
        <dbReference type="ARBA" id="ARBA00023212"/>
    </source>
</evidence>
<evidence type="ECO:0000313" key="7">
    <source>
        <dbReference type="Proteomes" id="UP001307889"/>
    </source>
</evidence>
<organism evidence="6 7">
    <name type="scientific">Nesidiocoris tenuis</name>
    <dbReference type="NCBI Taxonomy" id="355587"/>
    <lineage>
        <taxon>Eukaryota</taxon>
        <taxon>Metazoa</taxon>
        <taxon>Ecdysozoa</taxon>
        <taxon>Arthropoda</taxon>
        <taxon>Hexapoda</taxon>
        <taxon>Insecta</taxon>
        <taxon>Pterygota</taxon>
        <taxon>Neoptera</taxon>
        <taxon>Paraneoptera</taxon>
        <taxon>Hemiptera</taxon>
        <taxon>Heteroptera</taxon>
        <taxon>Panheteroptera</taxon>
        <taxon>Cimicomorpha</taxon>
        <taxon>Miridae</taxon>
        <taxon>Dicyphina</taxon>
        <taxon>Nesidiocoris</taxon>
    </lineage>
</organism>
<dbReference type="EMBL" id="AP028915">
    <property type="protein sequence ID" value="BES96172.1"/>
    <property type="molecule type" value="Genomic_DNA"/>
</dbReference>
<dbReference type="InterPro" id="IPR029299">
    <property type="entry name" value="ALMS_motif"/>
</dbReference>
<keyword evidence="2" id="KW-0963">Cytoplasm</keyword>
<gene>
    <name evidence="6" type="ORF">NTJ_08981</name>
</gene>
<keyword evidence="3" id="KW-0206">Cytoskeleton</keyword>
<comment type="subcellular location">
    <subcellularLocation>
        <location evidence="1">Cytoplasm</location>
        <location evidence="1">Cytoskeleton</location>
        <location evidence="1">Microtubule organizing center</location>
        <location evidence="1">Centrosome</location>
    </subcellularLocation>
</comment>
<feature type="domain" description="ALMS motif" evidence="5">
    <location>
        <begin position="805"/>
        <end position="922"/>
    </location>
</feature>
<feature type="region of interest" description="Disordered" evidence="4">
    <location>
        <begin position="29"/>
        <end position="149"/>
    </location>
</feature>
<feature type="compositionally biased region" description="Polar residues" evidence="4">
    <location>
        <begin position="49"/>
        <end position="60"/>
    </location>
</feature>